<name>A0A9N8ZGW5_9GLOM</name>
<dbReference type="InterPro" id="IPR052972">
    <property type="entry name" value="Sacsin_chaperone_reg"/>
</dbReference>
<dbReference type="SUPFAM" id="SSF55874">
    <property type="entry name" value="ATPase domain of HSP90 chaperone/DNA topoisomerase II/histidine kinase"/>
    <property type="match status" value="1"/>
</dbReference>
<dbReference type="InterPro" id="IPR058210">
    <property type="entry name" value="SACS/Nov_dom"/>
</dbReference>
<evidence type="ECO:0000259" key="1">
    <source>
        <dbReference type="PROSITE" id="PS50097"/>
    </source>
</evidence>
<dbReference type="SUPFAM" id="SSF54695">
    <property type="entry name" value="POZ domain"/>
    <property type="match status" value="1"/>
</dbReference>
<organism evidence="2 3">
    <name type="scientific">Funneliformis caledonium</name>
    <dbReference type="NCBI Taxonomy" id="1117310"/>
    <lineage>
        <taxon>Eukaryota</taxon>
        <taxon>Fungi</taxon>
        <taxon>Fungi incertae sedis</taxon>
        <taxon>Mucoromycota</taxon>
        <taxon>Glomeromycotina</taxon>
        <taxon>Glomeromycetes</taxon>
        <taxon>Glomerales</taxon>
        <taxon>Glomeraceae</taxon>
        <taxon>Funneliformis</taxon>
    </lineage>
</organism>
<dbReference type="Pfam" id="PF25794">
    <property type="entry name" value="SACS"/>
    <property type="match status" value="1"/>
</dbReference>
<proteinExistence type="predicted"/>
<dbReference type="NCBIfam" id="NF047352">
    <property type="entry name" value="P_loop_sacsin"/>
    <property type="match status" value="1"/>
</dbReference>
<dbReference type="OrthoDB" id="1262810at2759"/>
<dbReference type="SMART" id="SM00225">
    <property type="entry name" value="BTB"/>
    <property type="match status" value="1"/>
</dbReference>
<dbReference type="PROSITE" id="PS50097">
    <property type="entry name" value="BTB"/>
    <property type="match status" value="1"/>
</dbReference>
<protein>
    <submittedName>
        <fullName evidence="2">2475_t:CDS:1</fullName>
    </submittedName>
</protein>
<dbReference type="CDD" id="cd18186">
    <property type="entry name" value="BTB_POZ_ZBTB_KLHL-like"/>
    <property type="match status" value="1"/>
</dbReference>
<evidence type="ECO:0000313" key="2">
    <source>
        <dbReference type="EMBL" id="CAG8493133.1"/>
    </source>
</evidence>
<keyword evidence="3" id="KW-1185">Reference proteome</keyword>
<evidence type="ECO:0000313" key="3">
    <source>
        <dbReference type="Proteomes" id="UP000789570"/>
    </source>
</evidence>
<feature type="domain" description="BTB" evidence="1">
    <location>
        <begin position="927"/>
        <end position="992"/>
    </location>
</feature>
<accession>A0A9N8ZGW5</accession>
<comment type="caution">
    <text evidence="2">The sequence shown here is derived from an EMBL/GenBank/DDBJ whole genome shotgun (WGS) entry which is preliminary data.</text>
</comment>
<dbReference type="PANTHER" id="PTHR15600:SF42">
    <property type="entry name" value="SACSIN"/>
    <property type="match status" value="1"/>
</dbReference>
<dbReference type="InterPro" id="IPR036890">
    <property type="entry name" value="HATPase_C_sf"/>
</dbReference>
<gene>
    <name evidence="2" type="ORF">FCALED_LOCUS3319</name>
</gene>
<reference evidence="2" key="1">
    <citation type="submission" date="2021-06" db="EMBL/GenBank/DDBJ databases">
        <authorList>
            <person name="Kallberg Y."/>
            <person name="Tangrot J."/>
            <person name="Rosling A."/>
        </authorList>
    </citation>
    <scope>NUCLEOTIDE SEQUENCE</scope>
    <source>
        <strain evidence="2">UK204</strain>
    </source>
</reference>
<sequence>MSLASTCRTYGQNETLISSIRNIIKDYPCESIFREFLQNADDAGATRFHIIIDGRSHPSNSLLCSGLKEWQGPAILIFNNARFKESDFESLMQIRVGGKQDDDTKIGKHGVGFNSCYHFTDVPSFISGDFIAFLDPQEKYLNKRGTIGSLPRNGISEFTEQDQLVPFKDIEGIDFRSTFEGTLFRIPLRKKKSDISDRIFSVNQILELFTKIKSSIPSQFLFLRNVETIEISQISEATVPFQIKPLCKVTMKGLDETVRNKRKCENITNDEFHIFQIKTKLIDNGDINNKQYNRWIIVIGAQRDPEDPELRQYARRYRLRLLGGVAAPLDNPKDFKGRMYSFLSLPDTTNLPVHLNGTWAHGSDRATLLIEKNDIPDLDHLKLNWNRHILLDFLPRLHCKLLLEAFKLKINDTISKFWPFPSTNNPNYAVEYGFKVLKHMFQNENILINDGNVENNVNNRVEIFFKHLSIQRIKELRTLLLPNCYLGMVTSDDKLKSLVRLFPIWENYSNSDSEKLLKPASCGFLLHDEIQWYKTRTSIHFFKYHPRYDLATFLSLDVSYRDTYSYTLEDVEFPRECNDSYVRFLFSVLVDNQVVQGLRDKRCFPNSYTKCLKNITDLFDPKNHVFRTVFGGNRNSDVFLHSGLLERAGSLSSIGFNDHNTVNQSAFNKCADKIEELQNELEPPTDLIYRGFTLVDHLYKNINVFNLESIRRVPIFPIAKSLGKPHDLYYHHKQIFCCLKDVILPQYRDVAWSQMPLIAENVIPPPHVIQKHPSFGKPNVSTVVKHLRFLYHVLRINDEWKNTWAEIFKHNVFEVYKWLEEESLKEDIGLTIYIRSNDPLFLNFNMNQDPFNRDNWVTANDLVLNRELGEEKYVDPRLAKYPTMLKNAGVKEIKPPNFEIRIRQHDQSNINRFRSFKFLLDQSSPLNDITFSVNGENIKTSRYMLSSSSEFFHRKFTADPTSPITITVGDIQPNSMRILLRYLYSQDIDDAIHNKDSINIRNNKVVHDINQSSNLSLYKDLLKLADDYELDHLKEQMEFRISRLIQMSNAKIMKTFAETLRAEQLKHYCDHYIRDNSGL</sequence>
<dbReference type="GO" id="GO:0030544">
    <property type="term" value="F:Hsp70 protein binding"/>
    <property type="evidence" value="ECO:0007669"/>
    <property type="project" value="TreeGrafter"/>
</dbReference>
<dbReference type="PANTHER" id="PTHR15600">
    <property type="entry name" value="SACSIN"/>
    <property type="match status" value="1"/>
</dbReference>
<dbReference type="Gene3D" id="3.30.710.10">
    <property type="entry name" value="Potassium Channel Kv1.1, Chain A"/>
    <property type="match status" value="1"/>
</dbReference>
<dbReference type="EMBL" id="CAJVPQ010000569">
    <property type="protein sequence ID" value="CAG8493133.1"/>
    <property type="molecule type" value="Genomic_DNA"/>
</dbReference>
<dbReference type="Proteomes" id="UP000789570">
    <property type="component" value="Unassembled WGS sequence"/>
</dbReference>
<dbReference type="Pfam" id="PF00651">
    <property type="entry name" value="BTB"/>
    <property type="match status" value="1"/>
</dbReference>
<dbReference type="InterPro" id="IPR000210">
    <property type="entry name" value="BTB/POZ_dom"/>
</dbReference>
<dbReference type="InterPro" id="IPR011333">
    <property type="entry name" value="SKP1/BTB/POZ_sf"/>
</dbReference>
<dbReference type="AlphaFoldDB" id="A0A9N8ZGW5"/>